<reference evidence="3" key="1">
    <citation type="journal article" date="2019" name="Int. J. Syst. Evol. Microbiol.">
        <title>The Global Catalogue of Microorganisms (GCM) 10K type strain sequencing project: providing services to taxonomists for standard genome sequencing and annotation.</title>
        <authorList>
            <consortium name="The Broad Institute Genomics Platform"/>
            <consortium name="The Broad Institute Genome Sequencing Center for Infectious Disease"/>
            <person name="Wu L."/>
            <person name="Ma J."/>
        </authorList>
    </citation>
    <scope>NUCLEOTIDE SEQUENCE [LARGE SCALE GENOMIC DNA]</scope>
    <source>
        <strain evidence="3">CCUG 63246</strain>
    </source>
</reference>
<feature type="chain" id="PRO_5047305167" evidence="1">
    <location>
        <begin position="26"/>
        <end position="266"/>
    </location>
</feature>
<name>A0ABW3R7K4_9FLAO</name>
<comment type="caution">
    <text evidence="2">The sequence shown here is derived from an EMBL/GenBank/DDBJ whole genome shotgun (WGS) entry which is preliminary data.</text>
</comment>
<gene>
    <name evidence="2" type="ORF">ACFQ2E_01165</name>
</gene>
<feature type="signal peptide" evidence="1">
    <location>
        <begin position="1"/>
        <end position="25"/>
    </location>
</feature>
<protein>
    <submittedName>
        <fullName evidence="2">Uncharacterized protein</fullName>
    </submittedName>
</protein>
<dbReference type="Proteomes" id="UP001597163">
    <property type="component" value="Unassembled WGS sequence"/>
</dbReference>
<sequence>MKTTNQFLTAIVLALLLISPTTILAQDDAPKGPEYISVTKMYWNKNYEGTPEEWRANEKEYMDKVTKKNEYVIGAGYYTHLFTENSNEVLYVQSYPNWEALDKASARNSELEKEAWPDEEARKAFLKKLNGAYSIFHSDEIYATMDGAKHMEKAPEKDMVLYLRQSKMTYTQDGTFKEFQALRKKLLDGVIYKNEFIKAYYPSIHAWGADRRDMNEAIILESLGDLHKLFDRNVELMKEVFTEEESKAFGKYFKSHGDYLYTIIKL</sequence>
<organism evidence="2 3">
    <name type="scientific">Hwangdonia seohaensis</name>
    <dbReference type="NCBI Taxonomy" id="1240727"/>
    <lineage>
        <taxon>Bacteria</taxon>
        <taxon>Pseudomonadati</taxon>
        <taxon>Bacteroidota</taxon>
        <taxon>Flavobacteriia</taxon>
        <taxon>Flavobacteriales</taxon>
        <taxon>Flavobacteriaceae</taxon>
        <taxon>Hwangdonia</taxon>
    </lineage>
</organism>
<keyword evidence="3" id="KW-1185">Reference proteome</keyword>
<accession>A0ABW3R7K4</accession>
<dbReference type="RefSeq" id="WP_311935293.1">
    <property type="nucleotide sequence ID" value="NZ_JAVSCK010000001.1"/>
</dbReference>
<evidence type="ECO:0000313" key="3">
    <source>
        <dbReference type="Proteomes" id="UP001597163"/>
    </source>
</evidence>
<evidence type="ECO:0000256" key="1">
    <source>
        <dbReference type="SAM" id="SignalP"/>
    </source>
</evidence>
<keyword evidence="1" id="KW-0732">Signal</keyword>
<proteinExistence type="predicted"/>
<evidence type="ECO:0000313" key="2">
    <source>
        <dbReference type="EMBL" id="MFD1161005.1"/>
    </source>
</evidence>
<dbReference type="EMBL" id="JBHTLJ010000001">
    <property type="protein sequence ID" value="MFD1161005.1"/>
    <property type="molecule type" value="Genomic_DNA"/>
</dbReference>